<dbReference type="PANTHER" id="PTHR12994">
    <property type="entry name" value="SECERNIN"/>
    <property type="match status" value="1"/>
</dbReference>
<organism evidence="3 4">
    <name type="scientific">Halanaerobium praevalens (strain ATCC 33744 / DSM 2228 / GSL)</name>
    <dbReference type="NCBI Taxonomy" id="572479"/>
    <lineage>
        <taxon>Bacteria</taxon>
        <taxon>Bacillati</taxon>
        <taxon>Bacillota</taxon>
        <taxon>Clostridia</taxon>
        <taxon>Halanaerobiales</taxon>
        <taxon>Halanaerobiaceae</taxon>
        <taxon>Halanaerobium</taxon>
    </lineage>
</organism>
<dbReference type="HOGENOM" id="CLU_014823_3_0_9"/>
<reference evidence="4" key="1">
    <citation type="submission" date="2010-10" db="EMBL/GenBank/DDBJ databases">
        <title>The complete genome of Halanaerobium praevalens DSM 2228.</title>
        <authorList>
            <consortium name="US DOE Joint Genome Institute (JGI-PGF)"/>
            <person name="Lucas S."/>
            <person name="Copeland A."/>
            <person name="Lapidus A."/>
            <person name="Glavina del Rio T."/>
            <person name="Dalin E."/>
            <person name="Tice H."/>
            <person name="Bruce D."/>
            <person name="Goodwin L."/>
            <person name="Pitluck S."/>
            <person name="Kyrpides N."/>
            <person name="Mavromatis K."/>
            <person name="Ivanova N."/>
            <person name="Ovchinnikova G."/>
            <person name="Chertkov O."/>
            <person name="Detter J.C."/>
            <person name="Han C."/>
            <person name="Larimer F."/>
            <person name="Land M."/>
            <person name="Hauser L."/>
            <person name="Markowitz V."/>
            <person name="Cheng J.-F."/>
            <person name="Hugenholtz P."/>
            <person name="Woyke T."/>
            <person name="Wu D."/>
            <person name="Tindall B."/>
            <person name="Pomrenke H.G."/>
            <person name="Brambilla E."/>
            <person name="Klenk H.-P."/>
            <person name="Eisen J.A."/>
        </authorList>
    </citation>
    <scope>NUCLEOTIDE SEQUENCE [LARGE SCALE GENOMIC DNA]</scope>
    <source>
        <strain evidence="4">ATCC 33744 / DSM 2228 / GSL</strain>
    </source>
</reference>
<dbReference type="AlphaFoldDB" id="E3DNY9"/>
<keyword evidence="1" id="KW-0224">Dipeptidase</keyword>
<comment type="similarity">
    <text evidence="1">Belongs to the peptidase C69 family.</text>
</comment>
<dbReference type="PANTHER" id="PTHR12994:SF17">
    <property type="entry name" value="LD30995P"/>
    <property type="match status" value="1"/>
</dbReference>
<dbReference type="GO" id="GO:0070004">
    <property type="term" value="F:cysteine-type exopeptidase activity"/>
    <property type="evidence" value="ECO:0007669"/>
    <property type="project" value="InterPro"/>
</dbReference>
<dbReference type="eggNOG" id="COG4690">
    <property type="taxonomic scope" value="Bacteria"/>
</dbReference>
<dbReference type="Pfam" id="PF03577">
    <property type="entry name" value="Peptidase_C69"/>
    <property type="match status" value="1"/>
</dbReference>
<dbReference type="EC" id="3.4.-.-" evidence="1"/>
<accession>E3DNY9</accession>
<dbReference type="GO" id="GO:0016805">
    <property type="term" value="F:dipeptidase activity"/>
    <property type="evidence" value="ECO:0007669"/>
    <property type="project" value="UniProtKB-KW"/>
</dbReference>
<evidence type="ECO:0000256" key="2">
    <source>
        <dbReference type="SAM" id="SignalP"/>
    </source>
</evidence>
<keyword evidence="1" id="KW-0645">Protease</keyword>
<comment type="catalytic activity">
    <reaction evidence="1">
        <text>an L-aminoacyl-L-amino acid + H2O = 2 an L-alpha-amino acid</text>
        <dbReference type="Rhea" id="RHEA:48940"/>
        <dbReference type="ChEBI" id="CHEBI:15377"/>
        <dbReference type="ChEBI" id="CHEBI:59869"/>
        <dbReference type="ChEBI" id="CHEBI:77460"/>
    </reaction>
</comment>
<dbReference type="PATRIC" id="fig|572479.3.peg.463"/>
<sequence length="545" mass="61754">MFNKKLLSLTLTFLLVCLVGVSAVNACTSIMVGKDASVDGSVMTTHTCDGNYDARIQIVEGEKFEADAMTTVYSSRCHDGIPGYNVTELGEIPQATETYTYFHIAYPFMNEHGVMIGEATFSGRSELKNTDAILMIEELERLALQRAKTAREAVKIMGELAEKYGYADGGESLTVIDGEEAWMFEIVGPGPIWSPGTEEPGAIWAAKRVPDGHVSVVANRSRIDTLDLDNPEKAMASKNVKSFAENMGWWDPAEEFLFCEAYNPNPYGAEYYQKRREWRVLSILAPSQNFDPKAKRYPFSVKPDEKVSARDLMAIKRDHYEGTRFDLTEGLAAGPFGTPNRYPTPNSVKPEDKKDMDWERAISMFRCSYSFVGQARSSMPAPIKSILWFGEDAPHSTVYLPIYSGTRELPEAFTSGRRDKFDRSSAWWAFDFVSNWADLKYSYMIKDIQAMQQKYENKFFAMQPAIDNAALEIYDSHGPERTKEFLTDYSYNNAKKVVDEWWKFADEMIYKYNDGYINYPDKIQSVGYPTEWLEEVGFGEGTVAE</sequence>
<dbReference type="STRING" id="572479.Hprae_0459"/>
<dbReference type="RefSeq" id="WP_014552646.1">
    <property type="nucleotide sequence ID" value="NC_017455.1"/>
</dbReference>
<evidence type="ECO:0000313" key="4">
    <source>
        <dbReference type="Proteomes" id="UP000006866"/>
    </source>
</evidence>
<dbReference type="KEGG" id="hpk:Hprae_0459"/>
<reference evidence="3 4" key="2">
    <citation type="journal article" date="2011" name="Stand. Genomic Sci.">
        <title>Complete genome sequence of the extremely halophilic Halanaerobium praevalens type strain (GSL).</title>
        <authorList>
            <person name="Ivanova N."/>
            <person name="Sikorski J."/>
            <person name="Chertkov O."/>
            <person name="Nolan M."/>
            <person name="Lucas S."/>
            <person name="Hammon N."/>
            <person name="Deshpande S."/>
            <person name="Cheng J.F."/>
            <person name="Tapia R."/>
            <person name="Han C."/>
            <person name="Goodwin L."/>
            <person name="Pitluck S."/>
            <person name="Huntemann M."/>
            <person name="Liolios K."/>
            <person name="Pagani I."/>
            <person name="Mavromatis K."/>
            <person name="Ovchinikova G."/>
            <person name="Pati A."/>
            <person name="Chen A."/>
            <person name="Palaniappan K."/>
            <person name="Land M."/>
            <person name="Hauser L."/>
            <person name="Brambilla E.M."/>
            <person name="Kannan K.P."/>
            <person name="Rohde M."/>
            <person name="Tindall B.J."/>
            <person name="Goker M."/>
            <person name="Detter J.C."/>
            <person name="Woyke T."/>
            <person name="Bristow J."/>
            <person name="Eisen J.A."/>
            <person name="Markowitz V."/>
            <person name="Hugenholtz P."/>
            <person name="Kyrpides N.C."/>
            <person name="Klenk H.P."/>
            <person name="Lapidus A."/>
        </authorList>
    </citation>
    <scope>NUCLEOTIDE SEQUENCE [LARGE SCALE GENOMIC DNA]</scope>
    <source>
        <strain evidence="4">ATCC 33744 / DSM 2228 / GSL</strain>
    </source>
</reference>
<feature type="signal peptide" evidence="2">
    <location>
        <begin position="1"/>
        <end position="26"/>
    </location>
</feature>
<dbReference type="InterPro" id="IPR005322">
    <property type="entry name" value="Peptidase_C69"/>
</dbReference>
<name>E3DNY9_HALPG</name>
<keyword evidence="2" id="KW-0732">Signal</keyword>
<evidence type="ECO:0000256" key="1">
    <source>
        <dbReference type="RuleBase" id="RU364089"/>
    </source>
</evidence>
<feature type="chain" id="PRO_5003168486" description="Dipeptidase" evidence="2">
    <location>
        <begin position="27"/>
        <end position="545"/>
    </location>
</feature>
<keyword evidence="1" id="KW-0378">Hydrolase</keyword>
<dbReference type="Gene3D" id="3.60.60.10">
    <property type="entry name" value="Penicillin V Acylase, Chain A"/>
    <property type="match status" value="1"/>
</dbReference>
<proteinExistence type="inferred from homology"/>
<dbReference type="EMBL" id="CP002175">
    <property type="protein sequence ID" value="ADO76613.1"/>
    <property type="molecule type" value="Genomic_DNA"/>
</dbReference>
<dbReference type="GO" id="GO:0006508">
    <property type="term" value="P:proteolysis"/>
    <property type="evidence" value="ECO:0007669"/>
    <property type="project" value="UniProtKB-KW"/>
</dbReference>
<dbReference type="Proteomes" id="UP000006866">
    <property type="component" value="Chromosome"/>
</dbReference>
<evidence type="ECO:0000313" key="3">
    <source>
        <dbReference type="EMBL" id="ADO76613.1"/>
    </source>
</evidence>
<dbReference type="OrthoDB" id="9764088at2"/>
<gene>
    <name evidence="3" type="ordered locus">Hprae_0459</name>
</gene>
<protein>
    <recommendedName>
        <fullName evidence="1">Dipeptidase</fullName>
        <ecNumber evidence="1">3.4.-.-</ecNumber>
    </recommendedName>
</protein>
<keyword evidence="4" id="KW-1185">Reference proteome</keyword>